<protein>
    <submittedName>
        <fullName evidence="2">Uncharacterized protein</fullName>
    </submittedName>
</protein>
<keyword evidence="3" id="KW-1185">Reference proteome</keyword>
<accession>A0AAN9XMG9</accession>
<dbReference type="EMBL" id="JAYMYS010000003">
    <property type="protein sequence ID" value="KAK7399191.1"/>
    <property type="molecule type" value="Genomic_DNA"/>
</dbReference>
<evidence type="ECO:0000256" key="1">
    <source>
        <dbReference type="SAM" id="MobiDB-lite"/>
    </source>
</evidence>
<feature type="compositionally biased region" description="Polar residues" evidence="1">
    <location>
        <begin position="120"/>
        <end position="145"/>
    </location>
</feature>
<gene>
    <name evidence="2" type="ORF">VNO78_10369</name>
</gene>
<dbReference type="AlphaFoldDB" id="A0AAN9XMG9"/>
<sequence length="145" mass="15644">MGPETPSASSSKVGLIPEIDEQEHHISAARVQSLTYVEGVSKSNQKLNEEAQINSQTITQLQHSNNNHTARELEISSQKDGEAPTCQDQYTLVLAGSTSENKCHNLNVGDASRGPLRWPSSFSLGTSIPTTSRSTKSPSLTIDQP</sequence>
<organism evidence="2 3">
    <name type="scientific">Psophocarpus tetragonolobus</name>
    <name type="common">Winged bean</name>
    <name type="synonym">Dolichos tetragonolobus</name>
    <dbReference type="NCBI Taxonomy" id="3891"/>
    <lineage>
        <taxon>Eukaryota</taxon>
        <taxon>Viridiplantae</taxon>
        <taxon>Streptophyta</taxon>
        <taxon>Embryophyta</taxon>
        <taxon>Tracheophyta</taxon>
        <taxon>Spermatophyta</taxon>
        <taxon>Magnoliopsida</taxon>
        <taxon>eudicotyledons</taxon>
        <taxon>Gunneridae</taxon>
        <taxon>Pentapetalae</taxon>
        <taxon>rosids</taxon>
        <taxon>fabids</taxon>
        <taxon>Fabales</taxon>
        <taxon>Fabaceae</taxon>
        <taxon>Papilionoideae</taxon>
        <taxon>50 kb inversion clade</taxon>
        <taxon>NPAAA clade</taxon>
        <taxon>indigoferoid/millettioid clade</taxon>
        <taxon>Phaseoleae</taxon>
        <taxon>Psophocarpus</taxon>
    </lineage>
</organism>
<name>A0AAN9XMG9_PSOTE</name>
<evidence type="ECO:0000313" key="3">
    <source>
        <dbReference type="Proteomes" id="UP001386955"/>
    </source>
</evidence>
<reference evidence="2 3" key="1">
    <citation type="submission" date="2024-01" db="EMBL/GenBank/DDBJ databases">
        <title>The genomes of 5 underutilized Papilionoideae crops provide insights into root nodulation and disease resistanc.</title>
        <authorList>
            <person name="Jiang F."/>
        </authorList>
    </citation>
    <scope>NUCLEOTIDE SEQUENCE [LARGE SCALE GENOMIC DNA]</scope>
    <source>
        <strain evidence="2">DUOXIRENSHENG_FW03</strain>
        <tissue evidence="2">Leaves</tissue>
    </source>
</reference>
<comment type="caution">
    <text evidence="2">The sequence shown here is derived from an EMBL/GenBank/DDBJ whole genome shotgun (WGS) entry which is preliminary data.</text>
</comment>
<dbReference type="Proteomes" id="UP001386955">
    <property type="component" value="Unassembled WGS sequence"/>
</dbReference>
<proteinExistence type="predicted"/>
<evidence type="ECO:0000313" key="2">
    <source>
        <dbReference type="EMBL" id="KAK7399191.1"/>
    </source>
</evidence>
<feature type="region of interest" description="Disordered" evidence="1">
    <location>
        <begin position="108"/>
        <end position="145"/>
    </location>
</feature>